<gene>
    <name evidence="1" type="ORF">N0A02_25685</name>
</gene>
<proteinExistence type="predicted"/>
<comment type="caution">
    <text evidence="1">The sequence shown here is derived from an EMBL/GenBank/DDBJ whole genome shotgun (WGS) entry which is preliminary data.</text>
</comment>
<reference evidence="1 2" key="1">
    <citation type="journal article" date="2024" name="Chem. Sci.">
        <title>Discovery of a lagriamide polyketide by integrated genome mining, isotopic labeling, and untargeted metabolomics.</title>
        <authorList>
            <person name="Fergusson C.H."/>
            <person name="Saulog J."/>
            <person name="Paulo B.S."/>
            <person name="Wilson D.M."/>
            <person name="Liu D.Y."/>
            <person name="Morehouse N.J."/>
            <person name="Waterworth S."/>
            <person name="Barkei J."/>
            <person name="Gray C.A."/>
            <person name="Kwan J.C."/>
            <person name="Eustaquio A.S."/>
            <person name="Linington R.G."/>
        </authorList>
    </citation>
    <scope>NUCLEOTIDE SEQUENCE [LARGE SCALE GENOMIC DNA]</scope>
    <source>
        <strain evidence="1 2">RL17-338-BIF-B</strain>
    </source>
</reference>
<dbReference type="Pfam" id="PF13531">
    <property type="entry name" value="SBP_bac_11"/>
    <property type="match status" value="1"/>
</dbReference>
<dbReference type="SUPFAM" id="SSF53850">
    <property type="entry name" value="Periplasmic binding protein-like II"/>
    <property type="match status" value="1"/>
</dbReference>
<dbReference type="InterPro" id="IPR050682">
    <property type="entry name" value="ModA/WtpA"/>
</dbReference>
<evidence type="ECO:0000313" key="2">
    <source>
        <dbReference type="Proteomes" id="UP001469089"/>
    </source>
</evidence>
<protein>
    <submittedName>
        <fullName evidence="1">Substrate-binding domain-containing protein</fullName>
    </submittedName>
</protein>
<dbReference type="Gene3D" id="3.40.190.10">
    <property type="entry name" value="Periplasmic binding protein-like II"/>
    <property type="match status" value="2"/>
</dbReference>
<dbReference type="RefSeq" id="WP_349544610.1">
    <property type="nucleotide sequence ID" value="NZ_JAOALG010000002.1"/>
</dbReference>
<dbReference type="Proteomes" id="UP001469089">
    <property type="component" value="Unassembled WGS sequence"/>
</dbReference>
<organism evidence="1 2">
    <name type="scientific">Paraburkholderia acidicola</name>
    <dbReference type="NCBI Taxonomy" id="1912599"/>
    <lineage>
        <taxon>Bacteria</taxon>
        <taxon>Pseudomonadati</taxon>
        <taxon>Pseudomonadota</taxon>
        <taxon>Betaproteobacteria</taxon>
        <taxon>Burkholderiales</taxon>
        <taxon>Burkholderiaceae</taxon>
        <taxon>Paraburkholderia</taxon>
    </lineage>
</organism>
<evidence type="ECO:0000313" key="1">
    <source>
        <dbReference type="EMBL" id="MEQ5842851.1"/>
    </source>
</evidence>
<keyword evidence="2" id="KW-1185">Reference proteome</keyword>
<sequence>MSLTLLSAGAAKGLAAGILPDFERANGLTVQGFFSAVGAIHQKFMDGEPCDVLILTARQLELLAEAGQVLAQSVKVIGNVRTAVAVPAGHPPPDVSSSAALRDTLLDATAIYIPDPYKSTAGIHVMSVLRALGIALSVEQRIKAFPNGETAMRVLSEAASAGAIGITQTTEIRYTPGVMLVGPLPPEHELVTTYSAAVNANAADIPSAMKLVAALTGELSAAARTHSGFEVP</sequence>
<name>A0ABV1LVB7_9BURK</name>
<dbReference type="PANTHER" id="PTHR30632:SF11">
    <property type="entry name" value="BLR4797 PROTEIN"/>
    <property type="match status" value="1"/>
</dbReference>
<dbReference type="EMBL" id="JAOALG010000002">
    <property type="protein sequence ID" value="MEQ5842851.1"/>
    <property type="molecule type" value="Genomic_DNA"/>
</dbReference>
<dbReference type="PANTHER" id="PTHR30632">
    <property type="entry name" value="MOLYBDATE-BINDING PERIPLASMIC PROTEIN"/>
    <property type="match status" value="1"/>
</dbReference>
<accession>A0ABV1LVB7</accession>